<dbReference type="SUPFAM" id="SSF53448">
    <property type="entry name" value="Nucleotide-diphospho-sugar transferases"/>
    <property type="match status" value="1"/>
</dbReference>
<keyword evidence="6" id="KW-0479">Metal-binding</keyword>
<keyword evidence="11" id="KW-1185">Reference proteome</keyword>
<dbReference type="PANTHER" id="PTHR43532:SF1">
    <property type="entry name" value="GLUCOSE-1-PHOSPHATE THYMIDYLYLTRANSFERASE 1"/>
    <property type="match status" value="1"/>
</dbReference>
<keyword evidence="4" id="KW-0808">Transferase</keyword>
<evidence type="ECO:0000313" key="11">
    <source>
        <dbReference type="Proteomes" id="UP001139311"/>
    </source>
</evidence>
<dbReference type="AlphaFoldDB" id="A0A9X1IH85"/>
<keyword evidence="7" id="KW-0460">Magnesium</keyword>
<dbReference type="InterPro" id="IPR029044">
    <property type="entry name" value="Nucleotide-diphossugar_trans"/>
</dbReference>
<proteinExistence type="inferred from homology"/>
<dbReference type="InterPro" id="IPR005835">
    <property type="entry name" value="NTP_transferase_dom"/>
</dbReference>
<dbReference type="Proteomes" id="UP001139311">
    <property type="component" value="Unassembled WGS sequence"/>
</dbReference>
<gene>
    <name evidence="10" type="ORF">LHA35_20660</name>
</gene>
<dbReference type="EMBL" id="JAJAQI010000037">
    <property type="protein sequence ID" value="MCB4824146.1"/>
    <property type="molecule type" value="Genomic_DNA"/>
</dbReference>
<comment type="catalytic activity">
    <reaction evidence="8">
        <text>dTTP + alpha-D-glucose 1-phosphate + H(+) = dTDP-alpha-D-glucose + diphosphate</text>
        <dbReference type="Rhea" id="RHEA:15225"/>
        <dbReference type="ChEBI" id="CHEBI:15378"/>
        <dbReference type="ChEBI" id="CHEBI:33019"/>
        <dbReference type="ChEBI" id="CHEBI:37568"/>
        <dbReference type="ChEBI" id="CHEBI:57477"/>
        <dbReference type="ChEBI" id="CHEBI:58601"/>
        <dbReference type="EC" id="2.7.7.24"/>
    </reaction>
</comment>
<evidence type="ECO:0000256" key="8">
    <source>
        <dbReference type="ARBA" id="ARBA00049336"/>
    </source>
</evidence>
<evidence type="ECO:0000256" key="5">
    <source>
        <dbReference type="ARBA" id="ARBA00022695"/>
    </source>
</evidence>
<comment type="similarity">
    <text evidence="2">Belongs to the glucose-1-phosphate thymidylyltransferase family.</text>
</comment>
<reference evidence="10" key="1">
    <citation type="submission" date="2021-10" db="EMBL/GenBank/DDBJ databases">
        <title>Roseicella aerolatum sp. nov., isolated from aerosols of e-waste dismantling site.</title>
        <authorList>
            <person name="Qin T."/>
        </authorList>
    </citation>
    <scope>NUCLEOTIDE SEQUENCE</scope>
    <source>
        <strain evidence="10">GB24</strain>
    </source>
</reference>
<evidence type="ECO:0000256" key="4">
    <source>
        <dbReference type="ARBA" id="ARBA00022679"/>
    </source>
</evidence>
<comment type="caution">
    <text evidence="10">The sequence shown here is derived from an EMBL/GenBank/DDBJ whole genome shotgun (WGS) entry which is preliminary data.</text>
</comment>
<dbReference type="InterPro" id="IPR005907">
    <property type="entry name" value="G1P_thy_trans_s"/>
</dbReference>
<comment type="cofactor">
    <cofactor evidence="1">
        <name>Mg(2+)</name>
        <dbReference type="ChEBI" id="CHEBI:18420"/>
    </cofactor>
</comment>
<evidence type="ECO:0000256" key="6">
    <source>
        <dbReference type="ARBA" id="ARBA00022723"/>
    </source>
</evidence>
<protein>
    <recommendedName>
        <fullName evidence="3">glucose-1-phosphate thymidylyltransferase</fullName>
        <ecNumber evidence="3">2.7.7.24</ecNumber>
    </recommendedName>
</protein>
<name>A0A9X1IH85_9PROT</name>
<dbReference type="EC" id="2.7.7.24" evidence="3"/>
<sequence>MWGIIPAAGIGSRIQPLAFSKELLPVGSRLESGVERPRAVSEHLIERMIAGGVDKICFVIAPGKSDIINYYGSRIGGASIAYVVQQEPSGLCDAIFCALPLIAPEEPVVVGLPDTIWFPEAALAPLPDDEFSFLLFPVDRPELFDAVVTDAEGRVEAIEVKRPGAHSRWVWGAFKLPGAVLRDLHALWREPGRGDEYIGTLVNAWLARGGQARGLRGGEVYVDVGTLNGYREAVALLASRPGPRDSAVVPFRVLQQRAALDAAARRPDLAPVAANDQGDLAGMPAGG</sequence>
<evidence type="ECO:0000256" key="1">
    <source>
        <dbReference type="ARBA" id="ARBA00001946"/>
    </source>
</evidence>
<dbReference type="RefSeq" id="WP_226611738.1">
    <property type="nucleotide sequence ID" value="NZ_JAJAQI010000037.1"/>
</dbReference>
<evidence type="ECO:0000313" key="10">
    <source>
        <dbReference type="EMBL" id="MCB4824146.1"/>
    </source>
</evidence>
<dbReference type="PANTHER" id="PTHR43532">
    <property type="entry name" value="GLUCOSE-1-PHOSPHATE THYMIDYLYLTRANSFERASE"/>
    <property type="match status" value="1"/>
</dbReference>
<accession>A0A9X1IH85</accession>
<evidence type="ECO:0000259" key="9">
    <source>
        <dbReference type="Pfam" id="PF00483"/>
    </source>
</evidence>
<organism evidence="10 11">
    <name type="scientific">Roseicella aerolata</name>
    <dbReference type="NCBI Taxonomy" id="2883479"/>
    <lineage>
        <taxon>Bacteria</taxon>
        <taxon>Pseudomonadati</taxon>
        <taxon>Pseudomonadota</taxon>
        <taxon>Alphaproteobacteria</taxon>
        <taxon>Acetobacterales</taxon>
        <taxon>Roseomonadaceae</taxon>
        <taxon>Roseicella</taxon>
    </lineage>
</organism>
<evidence type="ECO:0000256" key="7">
    <source>
        <dbReference type="ARBA" id="ARBA00022842"/>
    </source>
</evidence>
<dbReference type="CDD" id="cd04181">
    <property type="entry name" value="NTP_transferase"/>
    <property type="match status" value="1"/>
</dbReference>
<dbReference type="Gene3D" id="3.90.550.10">
    <property type="entry name" value="Spore Coat Polysaccharide Biosynthesis Protein SpsA, Chain A"/>
    <property type="match status" value="1"/>
</dbReference>
<dbReference type="GO" id="GO:0008879">
    <property type="term" value="F:glucose-1-phosphate thymidylyltransferase activity"/>
    <property type="evidence" value="ECO:0007669"/>
    <property type="project" value="UniProtKB-EC"/>
</dbReference>
<keyword evidence="5" id="KW-0548">Nucleotidyltransferase</keyword>
<evidence type="ECO:0000256" key="3">
    <source>
        <dbReference type="ARBA" id="ARBA00012461"/>
    </source>
</evidence>
<feature type="domain" description="Nucleotidyl transferase" evidence="9">
    <location>
        <begin position="3"/>
        <end position="237"/>
    </location>
</feature>
<dbReference type="GO" id="GO:0046872">
    <property type="term" value="F:metal ion binding"/>
    <property type="evidence" value="ECO:0007669"/>
    <property type="project" value="UniProtKB-KW"/>
</dbReference>
<dbReference type="Pfam" id="PF00483">
    <property type="entry name" value="NTP_transferase"/>
    <property type="match status" value="1"/>
</dbReference>
<evidence type="ECO:0000256" key="2">
    <source>
        <dbReference type="ARBA" id="ARBA00010480"/>
    </source>
</evidence>